<evidence type="ECO:0000313" key="7">
    <source>
        <dbReference type="Ensembl" id="ENSLCAP00010055490.1"/>
    </source>
</evidence>
<dbReference type="STRING" id="8187.ENSLCAP00010055490"/>
<gene>
    <name evidence="7 9" type="primary">LOC108901145</name>
</gene>
<feature type="transmembrane region" description="Helical" evidence="5">
    <location>
        <begin position="218"/>
        <end position="243"/>
    </location>
</feature>
<dbReference type="Gene3D" id="2.60.40.10">
    <property type="entry name" value="Immunoglobulins"/>
    <property type="match status" value="2"/>
</dbReference>
<dbReference type="GO" id="GO:0016020">
    <property type="term" value="C:membrane"/>
    <property type="evidence" value="ECO:0007669"/>
    <property type="project" value="UniProtKB-SubCell"/>
</dbReference>
<dbReference type="InParanoid" id="A0A4W6FXW4"/>
<feature type="signal peptide" evidence="6">
    <location>
        <begin position="1"/>
        <end position="23"/>
    </location>
</feature>
<dbReference type="InterPro" id="IPR013783">
    <property type="entry name" value="Ig-like_fold"/>
</dbReference>
<evidence type="ECO:0000313" key="8">
    <source>
        <dbReference type="Proteomes" id="UP000314980"/>
    </source>
</evidence>
<dbReference type="Proteomes" id="UP000694890">
    <property type="component" value="Unplaced"/>
</dbReference>
<proteinExistence type="predicted"/>
<protein>
    <submittedName>
        <fullName evidence="9">Uncharacterized protein LOC108901145</fullName>
    </submittedName>
</protein>
<dbReference type="OrthoDB" id="8963023at2759"/>
<feature type="chain" id="PRO_5044613973" evidence="6">
    <location>
        <begin position="24"/>
        <end position="270"/>
    </location>
</feature>
<reference evidence="9" key="2">
    <citation type="submission" date="2025-04" db="UniProtKB">
        <authorList>
            <consortium name="RefSeq"/>
        </authorList>
    </citation>
    <scope>IDENTIFICATION</scope>
    <source>
        <tissue evidence="9">Brain</tissue>
    </source>
</reference>
<evidence type="ECO:0000256" key="6">
    <source>
        <dbReference type="SAM" id="SignalP"/>
    </source>
</evidence>
<dbReference type="Ensembl" id="ENSLCAT00010056983.1">
    <property type="protein sequence ID" value="ENSLCAP00010055490.1"/>
    <property type="gene ID" value="ENSLCAG00010025897.1"/>
</dbReference>
<evidence type="ECO:0000256" key="5">
    <source>
        <dbReference type="SAM" id="Phobius"/>
    </source>
</evidence>
<keyword evidence="2 6" id="KW-0732">Signal</keyword>
<sequence length="270" mass="30037">MERQMCFLILSVLLLTVLNSALAQTKPSGVELGAALTLRPTFSGSITGIVWKLNGDLVAEWLNNEFEYYATFRDRTTLDPTTGELVVKNVAVADAGLYTVEINSNVQSQKYQVEVMKKVSKPTVVIRPLTCNKDAESCSLACVGETKDAGTVTYSWREDDGEWKEGKESRDIMNDPVIRKIRTFSCRLKNAISVNESEPHENPFFQEKHLIWPEDSRLWVKVLAAVMRSLAIVALLGTVVYFLGQKRGKIRKVICPCRCGKGDDNAALSG</sequence>
<comment type="subcellular location">
    <subcellularLocation>
        <location evidence="1">Membrane</location>
    </subcellularLocation>
</comment>
<evidence type="ECO:0000256" key="3">
    <source>
        <dbReference type="ARBA" id="ARBA00023136"/>
    </source>
</evidence>
<dbReference type="GeneTree" id="ENSGT00610000086518"/>
<keyword evidence="4" id="KW-0325">Glycoprotein</keyword>
<evidence type="ECO:0000256" key="2">
    <source>
        <dbReference type="ARBA" id="ARBA00022729"/>
    </source>
</evidence>
<accession>A0A4W6FXW4</accession>
<evidence type="ECO:0000313" key="9">
    <source>
        <dbReference type="RefSeq" id="XP_018558070.1"/>
    </source>
</evidence>
<dbReference type="AlphaFoldDB" id="A0A4W6FXW4"/>
<dbReference type="PANTHER" id="PTHR12080">
    <property type="entry name" value="SIGNALING LYMPHOCYTIC ACTIVATION MOLECULE"/>
    <property type="match status" value="1"/>
</dbReference>
<dbReference type="SUPFAM" id="SSF48726">
    <property type="entry name" value="Immunoglobulin"/>
    <property type="match status" value="1"/>
</dbReference>
<reference evidence="7" key="3">
    <citation type="submission" date="2025-05" db="UniProtKB">
        <authorList>
            <consortium name="Ensembl"/>
        </authorList>
    </citation>
    <scope>IDENTIFICATION</scope>
</reference>
<organism evidence="7 8">
    <name type="scientific">Lates calcarifer</name>
    <name type="common">Barramundi</name>
    <name type="synonym">Holocentrus calcarifer</name>
    <dbReference type="NCBI Taxonomy" id="8187"/>
    <lineage>
        <taxon>Eukaryota</taxon>
        <taxon>Metazoa</taxon>
        <taxon>Chordata</taxon>
        <taxon>Craniata</taxon>
        <taxon>Vertebrata</taxon>
        <taxon>Euteleostomi</taxon>
        <taxon>Actinopterygii</taxon>
        <taxon>Neopterygii</taxon>
        <taxon>Teleostei</taxon>
        <taxon>Neoteleostei</taxon>
        <taxon>Acanthomorphata</taxon>
        <taxon>Carangaria</taxon>
        <taxon>Carangaria incertae sedis</taxon>
        <taxon>Centropomidae</taxon>
        <taxon>Lates</taxon>
    </lineage>
</organism>
<dbReference type="GeneID" id="108901145"/>
<reference evidence="8" key="1">
    <citation type="submission" date="2015-09" db="EMBL/GenBank/DDBJ databases">
        <authorList>
            <person name="Sai Rama Sridatta P."/>
        </authorList>
    </citation>
    <scope>NUCLEOTIDE SEQUENCE [LARGE SCALE GENOMIC DNA]</scope>
</reference>
<keyword evidence="8" id="KW-1185">Reference proteome</keyword>
<dbReference type="PANTHER" id="PTHR12080:SF125">
    <property type="entry name" value="CD48 ANTIGEN-LIKE"/>
    <property type="match status" value="1"/>
</dbReference>
<dbReference type="RefSeq" id="XP_018558070.1">
    <property type="nucleotide sequence ID" value="XM_018702554.2"/>
</dbReference>
<dbReference type="KEGG" id="lcf:108901145"/>
<keyword evidence="5" id="KW-1133">Transmembrane helix</keyword>
<name>A0A4W6FXW4_LATCA</name>
<evidence type="ECO:0000256" key="1">
    <source>
        <dbReference type="ARBA" id="ARBA00004370"/>
    </source>
</evidence>
<dbReference type="InterPro" id="IPR036179">
    <property type="entry name" value="Ig-like_dom_sf"/>
</dbReference>
<keyword evidence="5" id="KW-0812">Transmembrane</keyword>
<keyword evidence="3 5" id="KW-0472">Membrane</keyword>
<evidence type="ECO:0000256" key="4">
    <source>
        <dbReference type="ARBA" id="ARBA00023180"/>
    </source>
</evidence>
<dbReference type="InterPro" id="IPR015631">
    <property type="entry name" value="CD2/SLAM_rcpt"/>
</dbReference>
<dbReference type="Proteomes" id="UP000314980">
    <property type="component" value="Unassembled WGS sequence"/>
</dbReference>